<dbReference type="Pfam" id="PF16815">
    <property type="entry name" value="HRI1"/>
    <property type="match status" value="1"/>
</dbReference>
<evidence type="ECO:0000256" key="1">
    <source>
        <dbReference type="ARBA" id="ARBA00004123"/>
    </source>
</evidence>
<organism evidence="7 8">
    <name type="scientific">Mycena alexandri</name>
    <dbReference type="NCBI Taxonomy" id="1745969"/>
    <lineage>
        <taxon>Eukaryota</taxon>
        <taxon>Fungi</taxon>
        <taxon>Dikarya</taxon>
        <taxon>Basidiomycota</taxon>
        <taxon>Agaricomycotina</taxon>
        <taxon>Agaricomycetes</taxon>
        <taxon>Agaricomycetidae</taxon>
        <taxon>Agaricales</taxon>
        <taxon>Marasmiineae</taxon>
        <taxon>Mycenaceae</taxon>
        <taxon>Mycena</taxon>
    </lineage>
</organism>
<reference evidence="7" key="1">
    <citation type="submission" date="2023-03" db="EMBL/GenBank/DDBJ databases">
        <title>Massive genome expansion in bonnet fungi (Mycena s.s.) driven by repeated elements and novel gene families across ecological guilds.</title>
        <authorList>
            <consortium name="Lawrence Berkeley National Laboratory"/>
            <person name="Harder C.B."/>
            <person name="Miyauchi S."/>
            <person name="Viragh M."/>
            <person name="Kuo A."/>
            <person name="Thoen E."/>
            <person name="Andreopoulos B."/>
            <person name="Lu D."/>
            <person name="Skrede I."/>
            <person name="Drula E."/>
            <person name="Henrissat B."/>
            <person name="Morin E."/>
            <person name="Kohler A."/>
            <person name="Barry K."/>
            <person name="LaButti K."/>
            <person name="Morin E."/>
            <person name="Salamov A."/>
            <person name="Lipzen A."/>
            <person name="Mereny Z."/>
            <person name="Hegedus B."/>
            <person name="Baldrian P."/>
            <person name="Stursova M."/>
            <person name="Weitz H."/>
            <person name="Taylor A."/>
            <person name="Grigoriev I.V."/>
            <person name="Nagy L.G."/>
            <person name="Martin F."/>
            <person name="Kauserud H."/>
        </authorList>
    </citation>
    <scope>NUCLEOTIDE SEQUENCE</scope>
    <source>
        <strain evidence="7">CBHHK200</strain>
    </source>
</reference>
<dbReference type="InterPro" id="IPR038744">
    <property type="entry name" value="Hri1_N"/>
</dbReference>
<keyword evidence="5" id="KW-0963">Cytoplasm</keyword>
<dbReference type="EMBL" id="JARJCM010000134">
    <property type="protein sequence ID" value="KAJ7026716.1"/>
    <property type="molecule type" value="Genomic_DNA"/>
</dbReference>
<dbReference type="CDD" id="cd11692">
    <property type="entry name" value="HRI1_N_like"/>
    <property type="match status" value="1"/>
</dbReference>
<dbReference type="GO" id="GO:0005634">
    <property type="term" value="C:nucleus"/>
    <property type="evidence" value="ECO:0007669"/>
    <property type="project" value="UniProtKB-SubCell"/>
</dbReference>
<evidence type="ECO:0000256" key="3">
    <source>
        <dbReference type="ARBA" id="ARBA00005229"/>
    </source>
</evidence>
<dbReference type="AlphaFoldDB" id="A0AAD6SF05"/>
<dbReference type="InterPro" id="IPR031818">
    <property type="entry name" value="Hri1"/>
</dbReference>
<dbReference type="Gene3D" id="2.40.128.320">
    <property type="entry name" value="Protein HRI1, N-terminal domain"/>
    <property type="match status" value="1"/>
</dbReference>
<evidence type="ECO:0000256" key="6">
    <source>
        <dbReference type="ARBA" id="ARBA00023242"/>
    </source>
</evidence>
<keyword evidence="8" id="KW-1185">Reference proteome</keyword>
<comment type="similarity">
    <text evidence="3">Belongs to the HRI1 family.</text>
</comment>
<dbReference type="GO" id="GO:0005737">
    <property type="term" value="C:cytoplasm"/>
    <property type="evidence" value="ECO:0007669"/>
    <property type="project" value="UniProtKB-SubCell"/>
</dbReference>
<sequence>MSRASISFRESIRWLPGEASEPTRTIVLTARNGAFLDVRFNVEDGSLDWAFAGYRSSAEPNSTKFTHHIDSRTPNPLEVVDVGTNMPLPNGRTLETGEMVNPSTNLVTQYEEIWRDEECEEAVFVQNISGSVWRARAGAWQLALGRTHGDFWAWQASRNGSGEDGWTRGYSTSLGAVSQDSSAAYTYLPEDCQGWTSGSTAEWGGDRWLVLQNER</sequence>
<comment type="subcellular location">
    <subcellularLocation>
        <location evidence="2">Cytoplasm</location>
    </subcellularLocation>
    <subcellularLocation>
        <location evidence="1">Nucleus</location>
    </subcellularLocation>
</comment>
<evidence type="ECO:0000256" key="5">
    <source>
        <dbReference type="ARBA" id="ARBA00022490"/>
    </source>
</evidence>
<name>A0AAD6SF05_9AGAR</name>
<keyword evidence="6" id="KW-0539">Nucleus</keyword>
<proteinExistence type="inferred from homology"/>
<evidence type="ECO:0000256" key="2">
    <source>
        <dbReference type="ARBA" id="ARBA00004496"/>
    </source>
</evidence>
<comment type="caution">
    <text evidence="7">The sequence shown here is derived from an EMBL/GenBank/DDBJ whole genome shotgun (WGS) entry which is preliminary data.</text>
</comment>
<evidence type="ECO:0000313" key="8">
    <source>
        <dbReference type="Proteomes" id="UP001218188"/>
    </source>
</evidence>
<dbReference type="Proteomes" id="UP001218188">
    <property type="component" value="Unassembled WGS sequence"/>
</dbReference>
<evidence type="ECO:0000313" key="7">
    <source>
        <dbReference type="EMBL" id="KAJ7026716.1"/>
    </source>
</evidence>
<accession>A0AAD6SF05</accession>
<gene>
    <name evidence="7" type="ORF">C8F04DRAFT_1124471</name>
</gene>
<dbReference type="InterPro" id="IPR043047">
    <property type="entry name" value="Hri1_N_sf"/>
</dbReference>
<evidence type="ECO:0000256" key="4">
    <source>
        <dbReference type="ARBA" id="ARBA00017063"/>
    </source>
</evidence>
<protein>
    <recommendedName>
        <fullName evidence="4">Protein HRI1</fullName>
    </recommendedName>
</protein>